<dbReference type="PANTHER" id="PTHR33978:SF4">
    <property type="entry name" value="SERINE_THREONINE-KINASE"/>
    <property type="match status" value="1"/>
</dbReference>
<sequence length="173" mass="19497">MEKSKFSKANTSVWDCGSTLYDSYELNSFKSQLSSAIANSPRSLSMPHFTQRYHHQDFSLNKQQPPPPPSSLNHCMFNNKSFKISRSFQKLLRFVFKGNKLSKNSNSLYKVKDNYSKEGCFYVVYDKSDQPVLSTIPELPEFEIGGLSPETSSSVTKSASERFSAIFTGISCA</sequence>
<organism evidence="1 2">
    <name type="scientific">Lupinus albus</name>
    <name type="common">White lupine</name>
    <name type="synonym">Lupinus termis</name>
    <dbReference type="NCBI Taxonomy" id="3870"/>
    <lineage>
        <taxon>Eukaryota</taxon>
        <taxon>Viridiplantae</taxon>
        <taxon>Streptophyta</taxon>
        <taxon>Embryophyta</taxon>
        <taxon>Tracheophyta</taxon>
        <taxon>Spermatophyta</taxon>
        <taxon>Magnoliopsida</taxon>
        <taxon>eudicotyledons</taxon>
        <taxon>Gunneridae</taxon>
        <taxon>Pentapetalae</taxon>
        <taxon>rosids</taxon>
        <taxon>fabids</taxon>
        <taxon>Fabales</taxon>
        <taxon>Fabaceae</taxon>
        <taxon>Papilionoideae</taxon>
        <taxon>50 kb inversion clade</taxon>
        <taxon>genistoids sensu lato</taxon>
        <taxon>core genistoids</taxon>
        <taxon>Genisteae</taxon>
        <taxon>Lupinus</taxon>
    </lineage>
</organism>
<evidence type="ECO:0008006" key="3">
    <source>
        <dbReference type="Google" id="ProtNLM"/>
    </source>
</evidence>
<keyword evidence="2" id="KW-1185">Reference proteome</keyword>
<protein>
    <recommendedName>
        <fullName evidence="3">Avr9/Cf-9 rapidly elicited protein</fullName>
    </recommendedName>
</protein>
<name>A0A6A4QJF5_LUPAL</name>
<dbReference type="PANTHER" id="PTHR33978">
    <property type="entry name" value="SERINE/THREONINE-KINASE"/>
    <property type="match status" value="1"/>
</dbReference>
<comment type="caution">
    <text evidence="1">The sequence shown here is derived from an EMBL/GenBank/DDBJ whole genome shotgun (WGS) entry which is preliminary data.</text>
</comment>
<proteinExistence type="predicted"/>
<dbReference type="EMBL" id="WOCE01000005">
    <property type="protein sequence ID" value="KAE9614080.1"/>
    <property type="molecule type" value="Genomic_DNA"/>
</dbReference>
<evidence type="ECO:0000313" key="1">
    <source>
        <dbReference type="EMBL" id="KAE9614080.1"/>
    </source>
</evidence>
<dbReference type="Proteomes" id="UP000447434">
    <property type="component" value="Chromosome 5"/>
</dbReference>
<gene>
    <name evidence="1" type="ORF">Lalb_Chr05g0224201</name>
</gene>
<evidence type="ECO:0000313" key="2">
    <source>
        <dbReference type="Proteomes" id="UP000447434"/>
    </source>
</evidence>
<reference evidence="2" key="1">
    <citation type="journal article" date="2020" name="Nat. Commun.">
        <title>Genome sequence of the cluster root forming white lupin.</title>
        <authorList>
            <person name="Hufnagel B."/>
            <person name="Marques A."/>
            <person name="Soriano A."/>
            <person name="Marques L."/>
            <person name="Divol F."/>
            <person name="Doumas P."/>
            <person name="Sallet E."/>
            <person name="Mancinotti D."/>
            <person name="Carrere S."/>
            <person name="Marande W."/>
            <person name="Arribat S."/>
            <person name="Keller J."/>
            <person name="Huneau C."/>
            <person name="Blein T."/>
            <person name="Aime D."/>
            <person name="Laguerre M."/>
            <person name="Taylor J."/>
            <person name="Schubert V."/>
            <person name="Nelson M."/>
            <person name="Geu-Flores F."/>
            <person name="Crespi M."/>
            <person name="Gallardo-Guerrero K."/>
            <person name="Delaux P.-M."/>
            <person name="Salse J."/>
            <person name="Berges H."/>
            <person name="Guyot R."/>
            <person name="Gouzy J."/>
            <person name="Peret B."/>
        </authorList>
    </citation>
    <scope>NUCLEOTIDE SEQUENCE [LARGE SCALE GENOMIC DNA]</scope>
    <source>
        <strain evidence="2">cv. Amiga</strain>
    </source>
</reference>
<dbReference type="OrthoDB" id="1932439at2759"/>
<dbReference type="AlphaFoldDB" id="A0A6A4QJF5"/>
<accession>A0A6A4QJF5</accession>